<evidence type="ECO:0000259" key="5">
    <source>
        <dbReference type="Pfam" id="PF00694"/>
    </source>
</evidence>
<dbReference type="Proteomes" id="UP000664293">
    <property type="component" value="Unassembled WGS sequence"/>
</dbReference>
<evidence type="ECO:0000313" key="7">
    <source>
        <dbReference type="Proteomes" id="UP000664293"/>
    </source>
</evidence>
<dbReference type="SUPFAM" id="SSF52016">
    <property type="entry name" value="LeuD/IlvD-like"/>
    <property type="match status" value="1"/>
</dbReference>
<keyword evidence="1" id="KW-0479">Metal-binding</keyword>
<dbReference type="EC" id="4.2.1.3" evidence="6"/>
<feature type="domain" description="Aconitase/3-isopropylmalate dehydratase large subunit alpha/beta/alpha" evidence="4">
    <location>
        <begin position="10"/>
        <end position="407"/>
    </location>
</feature>
<feature type="domain" description="Aconitase A/isopropylmalate dehydratase small subunit swivel" evidence="5">
    <location>
        <begin position="514"/>
        <end position="578"/>
    </location>
</feature>
<dbReference type="Pfam" id="PF00330">
    <property type="entry name" value="Aconitase"/>
    <property type="match status" value="1"/>
</dbReference>
<sequence length="646" mass="70087">MGKNLTRQLIERHLVSGTMKPGEAVQLKIDQTLCQDATGTMVMLEFEALGLPRVKTELSAQYVDHNLIQADFKNADDHLFLRSACRKWGLWFSRPGNGISHAVHMACFGVPGKTLLGSDSHTCAGGAMGMLAMGAGGLQVALAMAGLPYSLTMPEVVGVEVSGKLPPWVSAKDVILEMLRRYDVKGGVNKVFEYYGPGLDNLTAMDRHVIANMGQEMGATASVFPADDILRAFLRQQGREADFVEQKAEEGADYDHREQLDLAALEPMIACPSSPGKVVTVREVAGKPIYQSYIGSSANPGLRDFVVPAKMVAGKNIPEEISLDINPTSRQLLEELSRSGDLNRLLQAGARLHQTGCNGCIGMGQAPASGRISLRTVPRNFPGRSGTKEDRVYLCSPETATASALTGVITDPRDMDMDYPAFTEPDTLNDMRPLMLAPRDTSNEIPVELEKGPNIQPLPEFEALADALSGPILLKAGDNVSTDEILPAGTDILPLRSNIPAISHYTFSRIDESFYERAKKLDGDCFVIGGENYGQGSSREHAAIAPRYLGVRAVIAVSMARIHRRNLINFGVVPLLFKTPEDLTRLDQDDTLAFEDLPGQLREGNTVTVQLADGNTLEVAHNMSEEEVATVIAGGLINEVREKHLQ</sequence>
<dbReference type="Gene3D" id="3.30.499.10">
    <property type="entry name" value="Aconitase, domain 3"/>
    <property type="match status" value="2"/>
</dbReference>
<protein>
    <submittedName>
        <fullName evidence="6">Aconitate hydratase</fullName>
        <ecNumber evidence="6">4.2.1.3</ecNumber>
    </submittedName>
</protein>
<keyword evidence="3" id="KW-0411">Iron-sulfur</keyword>
<evidence type="ECO:0000259" key="4">
    <source>
        <dbReference type="Pfam" id="PF00330"/>
    </source>
</evidence>
<dbReference type="EMBL" id="JAEKJR010000002">
    <property type="protein sequence ID" value="MBN8430453.1"/>
    <property type="molecule type" value="Genomic_DNA"/>
</dbReference>
<dbReference type="InterPro" id="IPR001030">
    <property type="entry name" value="Acoase/IPM_deHydtase_lsu_aba"/>
</dbReference>
<dbReference type="RefSeq" id="WP_207000436.1">
    <property type="nucleotide sequence ID" value="NZ_JAEKJR010000002.1"/>
</dbReference>
<keyword evidence="2" id="KW-0408">Iron</keyword>
<dbReference type="NCBIfam" id="NF005558">
    <property type="entry name" value="PRK07229.1"/>
    <property type="match status" value="1"/>
</dbReference>
<dbReference type="InterPro" id="IPR036008">
    <property type="entry name" value="Aconitase_4Fe-4S_dom"/>
</dbReference>
<dbReference type="Pfam" id="PF00694">
    <property type="entry name" value="Aconitase_C"/>
    <property type="match status" value="1"/>
</dbReference>
<dbReference type="Gene3D" id="3.20.19.10">
    <property type="entry name" value="Aconitase, domain 4"/>
    <property type="match status" value="1"/>
</dbReference>
<dbReference type="PRINTS" id="PR00415">
    <property type="entry name" value="ACONITASE"/>
</dbReference>
<gene>
    <name evidence="6" type="ORF">JF535_06250</name>
</gene>
<organism evidence="6 7">
    <name type="scientific">Microbulbifer salipaludis</name>
    <dbReference type="NCBI Taxonomy" id="187980"/>
    <lineage>
        <taxon>Bacteria</taxon>
        <taxon>Pseudomonadati</taxon>
        <taxon>Pseudomonadota</taxon>
        <taxon>Gammaproteobacteria</taxon>
        <taxon>Cellvibrionales</taxon>
        <taxon>Microbulbiferaceae</taxon>
        <taxon>Microbulbifer</taxon>
    </lineage>
</organism>
<dbReference type="PANTHER" id="PTHR43160">
    <property type="entry name" value="ACONITATE HYDRATASE B"/>
    <property type="match status" value="1"/>
</dbReference>
<dbReference type="InterPro" id="IPR015928">
    <property type="entry name" value="Aconitase/3IPM_dehydase_swvl"/>
</dbReference>
<comment type="caution">
    <text evidence="6">The sequence shown here is derived from an EMBL/GenBank/DDBJ whole genome shotgun (WGS) entry which is preliminary data.</text>
</comment>
<dbReference type="NCBIfam" id="TIGR01342">
    <property type="entry name" value="acon_putative"/>
    <property type="match status" value="1"/>
</dbReference>
<dbReference type="InterPro" id="IPR000573">
    <property type="entry name" value="AconitaseA/IPMdHydase_ssu_swvl"/>
</dbReference>
<dbReference type="GO" id="GO:0003994">
    <property type="term" value="F:aconitate hydratase activity"/>
    <property type="evidence" value="ECO:0007669"/>
    <property type="project" value="UniProtKB-EC"/>
</dbReference>
<evidence type="ECO:0000256" key="1">
    <source>
        <dbReference type="ARBA" id="ARBA00022723"/>
    </source>
</evidence>
<keyword evidence="7" id="KW-1185">Reference proteome</keyword>
<reference evidence="6 7" key="1">
    <citation type="submission" date="2020-12" db="EMBL/GenBank/DDBJ databases">
        <title>Oil enriched cultivation method for isolating marine PHA-producing bacteria.</title>
        <authorList>
            <person name="Zheng W."/>
            <person name="Yu S."/>
            <person name="Huang Y."/>
        </authorList>
    </citation>
    <scope>NUCLEOTIDE SEQUENCE [LARGE SCALE GENOMIC DNA]</scope>
    <source>
        <strain evidence="6 7">SN0-2</strain>
    </source>
</reference>
<name>A0ABS3E5G2_9GAMM</name>
<evidence type="ECO:0000256" key="2">
    <source>
        <dbReference type="ARBA" id="ARBA00023004"/>
    </source>
</evidence>
<proteinExistence type="predicted"/>
<accession>A0ABS3E5G2</accession>
<dbReference type="PANTHER" id="PTHR43160:SF3">
    <property type="entry name" value="ACONITATE HYDRATASE, MITOCHONDRIAL"/>
    <property type="match status" value="1"/>
</dbReference>
<dbReference type="InterPro" id="IPR006250">
    <property type="entry name" value="Aconitase_put"/>
</dbReference>
<evidence type="ECO:0000313" key="6">
    <source>
        <dbReference type="EMBL" id="MBN8430453.1"/>
    </source>
</evidence>
<dbReference type="InterPro" id="IPR015931">
    <property type="entry name" value="Acnase/IPM_dHydase_lsu_aba_1/3"/>
</dbReference>
<dbReference type="InterPro" id="IPR050926">
    <property type="entry name" value="Aconitase/IPM_isomerase"/>
</dbReference>
<evidence type="ECO:0000256" key="3">
    <source>
        <dbReference type="ARBA" id="ARBA00023014"/>
    </source>
</evidence>
<dbReference type="SUPFAM" id="SSF53732">
    <property type="entry name" value="Aconitase iron-sulfur domain"/>
    <property type="match status" value="1"/>
</dbReference>
<keyword evidence="6" id="KW-0456">Lyase</keyword>